<dbReference type="Proteomes" id="UP000016511">
    <property type="component" value="Unassembled WGS sequence"/>
</dbReference>
<dbReference type="EMBL" id="AWSJ01000304">
    <property type="protein sequence ID" value="ERI06950.1"/>
    <property type="molecule type" value="Genomic_DNA"/>
</dbReference>
<sequence length="45" mass="5173">MSFSDRSRTSFFSYLPPQTCVDLSNQMYIGRRGKTIGDSSSEYKQ</sequence>
<comment type="caution">
    <text evidence="1">The sequence shown here is derived from an EMBL/GenBank/DDBJ whole genome shotgun (WGS) entry which is preliminary data.</text>
</comment>
<accession>U1WW98</accession>
<name>U1WW98_ANEAE</name>
<dbReference type="AlphaFoldDB" id="U1WW98"/>
<proteinExistence type="predicted"/>
<dbReference type="STRING" id="649747.HMPREF0083_04974"/>
<keyword evidence="2" id="KW-1185">Reference proteome</keyword>
<evidence type="ECO:0000313" key="2">
    <source>
        <dbReference type="Proteomes" id="UP000016511"/>
    </source>
</evidence>
<organism evidence="1 2">
    <name type="scientific">Aneurinibacillus aneurinilyticus ATCC 12856</name>
    <dbReference type="NCBI Taxonomy" id="649747"/>
    <lineage>
        <taxon>Bacteria</taxon>
        <taxon>Bacillati</taxon>
        <taxon>Bacillota</taxon>
        <taxon>Bacilli</taxon>
        <taxon>Bacillales</taxon>
        <taxon>Paenibacillaceae</taxon>
        <taxon>Aneurinibacillus group</taxon>
        <taxon>Aneurinibacillus</taxon>
    </lineage>
</organism>
<reference evidence="1 2" key="1">
    <citation type="submission" date="2013-08" db="EMBL/GenBank/DDBJ databases">
        <authorList>
            <person name="Weinstock G."/>
            <person name="Sodergren E."/>
            <person name="Wylie T."/>
            <person name="Fulton L."/>
            <person name="Fulton R."/>
            <person name="Fronick C."/>
            <person name="O'Laughlin M."/>
            <person name="Godfrey J."/>
            <person name="Miner T."/>
            <person name="Herter B."/>
            <person name="Appelbaum E."/>
            <person name="Cordes M."/>
            <person name="Lek S."/>
            <person name="Wollam A."/>
            <person name="Pepin K.H."/>
            <person name="Palsikar V.B."/>
            <person name="Mitreva M."/>
            <person name="Wilson R.K."/>
        </authorList>
    </citation>
    <scope>NUCLEOTIDE SEQUENCE [LARGE SCALE GENOMIC DNA]</scope>
    <source>
        <strain evidence="1 2">ATCC 12856</strain>
    </source>
</reference>
<dbReference type="HOGENOM" id="CLU_3195466_0_0_9"/>
<protein>
    <submittedName>
        <fullName evidence="1">Uncharacterized protein</fullName>
    </submittedName>
</protein>
<gene>
    <name evidence="1" type="ORF">HMPREF0083_04974</name>
</gene>
<evidence type="ECO:0000313" key="1">
    <source>
        <dbReference type="EMBL" id="ERI06950.1"/>
    </source>
</evidence>